<reference evidence="3 4" key="1">
    <citation type="journal article" date="2017" name="Elife">
        <title>Extensive horizontal gene transfer in cheese-associated bacteria.</title>
        <authorList>
            <person name="Bonham K.S."/>
            <person name="Wolfe B.E."/>
            <person name="Dutton R.J."/>
        </authorList>
    </citation>
    <scope>NUCLEOTIDE SEQUENCE [LARGE SCALE GENOMIC DNA]</scope>
    <source>
        <strain evidence="3 4">341_9</strain>
    </source>
</reference>
<protein>
    <recommendedName>
        <fullName evidence="2">N-terminal domain-containing protein</fullName>
    </recommendedName>
</protein>
<feature type="region of interest" description="Disordered" evidence="1">
    <location>
        <begin position="320"/>
        <end position="385"/>
    </location>
</feature>
<keyword evidence="4" id="KW-1185">Reference proteome</keyword>
<dbReference type="AlphaFoldDB" id="A0A2A3YIJ5"/>
<proteinExistence type="predicted"/>
<evidence type="ECO:0000313" key="4">
    <source>
        <dbReference type="Proteomes" id="UP000218598"/>
    </source>
</evidence>
<comment type="caution">
    <text evidence="3">The sequence shown here is derived from an EMBL/GenBank/DDBJ whole genome shotgun (WGS) entry which is preliminary data.</text>
</comment>
<dbReference type="EMBL" id="NRGR01000017">
    <property type="protein sequence ID" value="PCC39123.1"/>
    <property type="molecule type" value="Genomic_DNA"/>
</dbReference>
<dbReference type="Proteomes" id="UP000218598">
    <property type="component" value="Unassembled WGS sequence"/>
</dbReference>
<feature type="domain" description="N-terminal" evidence="2">
    <location>
        <begin position="33"/>
        <end position="151"/>
    </location>
</feature>
<sequence length="385" mass="41721">MAKLSREEYLAERASRVEQLTENMADRVAMIATGPEARDLVEFAAQFRGRSPRNAMLIYQQWEARCQAQEDPAQRPEQPSMIAGYKQFQAMGRQVKKGEKGYQILSPVTGRFASATPSDADSWRRLAPREKPNPGEKVESKMVGVKPATVFDIAQTDGPEIPALPKWEPLAPGVVPEGLREAVEAEIAQEGYRLNGSADGTTGAEGTTNFSTKEVTFDASRPENEQVSTLLHELGHIKLHSPSAGEDMLNHSSHLGQMEFEAETYAHVIAGLHGMDTSASSDAYAAGWTLSHTGADPNRAAEMTVSAADRVMKAVNGTVDRMPVGTDLGTGAPPKDDGPTAQGPAPTTAERRVRNALRMEAQAPAKIREESPVEEGPRPTVRARR</sequence>
<name>A0A2A3YIJ5_9MICO</name>
<dbReference type="GO" id="GO:0003697">
    <property type="term" value="F:single-stranded DNA binding"/>
    <property type="evidence" value="ECO:0007669"/>
    <property type="project" value="InterPro"/>
</dbReference>
<organism evidence="3 4">
    <name type="scientific">Brachybacterium alimentarium</name>
    <dbReference type="NCBI Taxonomy" id="47845"/>
    <lineage>
        <taxon>Bacteria</taxon>
        <taxon>Bacillati</taxon>
        <taxon>Actinomycetota</taxon>
        <taxon>Actinomycetes</taxon>
        <taxon>Micrococcales</taxon>
        <taxon>Dermabacteraceae</taxon>
        <taxon>Brachybacterium</taxon>
    </lineage>
</organism>
<feature type="compositionally biased region" description="Basic and acidic residues" evidence="1">
    <location>
        <begin position="121"/>
        <end position="140"/>
    </location>
</feature>
<gene>
    <name evidence="3" type="ORF">CIK66_10575</name>
</gene>
<dbReference type="RefSeq" id="WP_096197217.1">
    <property type="nucleotide sequence ID" value="NZ_NRGR01000017.1"/>
</dbReference>
<evidence type="ECO:0000259" key="2">
    <source>
        <dbReference type="Pfam" id="PF08401"/>
    </source>
</evidence>
<evidence type="ECO:0000313" key="3">
    <source>
        <dbReference type="EMBL" id="PCC39123.1"/>
    </source>
</evidence>
<dbReference type="Pfam" id="PF08401">
    <property type="entry name" value="ArdcN"/>
    <property type="match status" value="1"/>
</dbReference>
<feature type="region of interest" description="Disordered" evidence="1">
    <location>
        <begin position="113"/>
        <end position="140"/>
    </location>
</feature>
<accession>A0A2A3YIJ5</accession>
<evidence type="ECO:0000256" key="1">
    <source>
        <dbReference type="SAM" id="MobiDB-lite"/>
    </source>
</evidence>
<dbReference type="Gene3D" id="1.10.10.2910">
    <property type="match status" value="1"/>
</dbReference>
<dbReference type="InterPro" id="IPR013610">
    <property type="entry name" value="ArdC_N"/>
</dbReference>
<feature type="compositionally biased region" description="Basic and acidic residues" evidence="1">
    <location>
        <begin position="366"/>
        <end position="377"/>
    </location>
</feature>